<keyword evidence="4" id="KW-1185">Reference proteome</keyword>
<feature type="compositionally biased region" description="Basic and acidic residues" evidence="2">
    <location>
        <begin position="238"/>
        <end position="254"/>
    </location>
</feature>
<reference evidence="3" key="3">
    <citation type="submission" date="2025-05" db="UniProtKB">
        <authorList>
            <consortium name="EnsemblMetazoa"/>
        </authorList>
    </citation>
    <scope>IDENTIFICATION</scope>
</reference>
<comment type="similarity">
    <text evidence="1">Belongs to the protein phosphatase inhibitor 2 family.</text>
</comment>
<accession>A0A6P4EAY3</accession>
<dbReference type="GeneID" id="108040676"/>
<name>A0A6P4EAY3_DRORH</name>
<protein>
    <submittedName>
        <fullName evidence="5">Bromodomain-containing protein 4</fullName>
    </submittedName>
</protein>
<evidence type="ECO:0000313" key="5">
    <source>
        <dbReference type="RefSeq" id="XP_016973734.1"/>
    </source>
</evidence>
<feature type="region of interest" description="Disordered" evidence="2">
    <location>
        <begin position="201"/>
        <end position="254"/>
    </location>
</feature>
<dbReference type="Gene3D" id="6.10.250.1050">
    <property type="match status" value="1"/>
</dbReference>
<feature type="compositionally biased region" description="Basic and acidic residues" evidence="2">
    <location>
        <begin position="167"/>
        <end position="181"/>
    </location>
</feature>
<evidence type="ECO:0000256" key="2">
    <source>
        <dbReference type="SAM" id="MobiDB-lite"/>
    </source>
</evidence>
<feature type="compositionally biased region" description="Low complexity" evidence="2">
    <location>
        <begin position="58"/>
        <end position="69"/>
    </location>
</feature>
<evidence type="ECO:0000313" key="3">
    <source>
        <dbReference type="EnsemblMetazoa" id="XP_016973734.1"/>
    </source>
</evidence>
<dbReference type="PANTHER" id="PTHR12398:SF20">
    <property type="entry name" value="PROTEIN PHOSPHATASE 1 REGULATORY INHIBITOR SUBUNIT 2"/>
    <property type="match status" value="1"/>
</dbReference>
<feature type="compositionally biased region" description="Low complexity" evidence="2">
    <location>
        <begin position="28"/>
        <end position="38"/>
    </location>
</feature>
<dbReference type="Pfam" id="PF04979">
    <property type="entry name" value="IPP-2"/>
    <property type="match status" value="1"/>
</dbReference>
<feature type="compositionally biased region" description="Basic residues" evidence="2">
    <location>
        <begin position="44"/>
        <end position="53"/>
    </location>
</feature>
<proteinExistence type="inferred from homology"/>
<dbReference type="GO" id="GO:0009966">
    <property type="term" value="P:regulation of signal transduction"/>
    <property type="evidence" value="ECO:0007669"/>
    <property type="project" value="InterPro"/>
</dbReference>
<feature type="region of interest" description="Disordered" evidence="2">
    <location>
        <begin position="1"/>
        <end position="80"/>
    </location>
</feature>
<dbReference type="OrthoDB" id="7870435at2759"/>
<dbReference type="OMA" id="HYNEFAT"/>
<dbReference type="Proteomes" id="UP001652680">
    <property type="component" value="Unassembled WGS sequence"/>
</dbReference>
<sequence>MAGKRTTFDLMNLGYPINSDPYEEHPESSSSPSLLREAPLSHRELRRKLHKEARKVMPDFFPRDPSSSSDDSDDFDFPETLNERARRTSFARRRKLHYNEFATVELARRLIHDEFTTSTDSARSDEIDFIAERAEEECHPCEDDSNDSFPYLQYDRVTCRSQISDDSLPKEDPEPGFDPTHHCYDKIMANLADMAEQVPVLTIPVESEPTPTPPPPPPPPPPPAPEVVETPVVEEETPTERKPSLEKHTRVIDGGEKWDLTSVKAVPRVIRAKNDKSNRSRNL</sequence>
<dbReference type="RefSeq" id="XP_016973734.1">
    <property type="nucleotide sequence ID" value="XM_017118245.1"/>
</dbReference>
<feature type="region of interest" description="Disordered" evidence="2">
    <location>
        <begin position="161"/>
        <end position="181"/>
    </location>
</feature>
<gene>
    <name evidence="5" type="primary">LOC108040676</name>
    <name evidence="3" type="synonym">108040676</name>
</gene>
<reference evidence="4" key="1">
    <citation type="journal article" date="2021" name="Elife">
        <title>Highly contiguous assemblies of 101 drosophilid genomes.</title>
        <authorList>
            <person name="Kim B.Y."/>
            <person name="Wang J.R."/>
            <person name="Miller D.E."/>
            <person name="Barmina O."/>
            <person name="Delaney E."/>
            <person name="Thompson A."/>
            <person name="Comeault A.A."/>
            <person name="Peede D."/>
            <person name="D'Agostino E.R."/>
            <person name="Pelaez J."/>
            <person name="Aguilar J.M."/>
            <person name="Haji D."/>
            <person name="Matsunaga T."/>
            <person name="Armstrong E.E."/>
            <person name="Zych M."/>
            <person name="Ogawa Y."/>
            <person name="Stamenkovic-Radak M."/>
            <person name="Jelic M."/>
            <person name="Veselinovic M.S."/>
            <person name="Tanaskovic M."/>
            <person name="Eric P."/>
            <person name="Gao J.J."/>
            <person name="Katoh T.K."/>
            <person name="Toda M.J."/>
            <person name="Watabe H."/>
            <person name="Watada M."/>
            <person name="Davis J.S."/>
            <person name="Moyle L.C."/>
            <person name="Manoli G."/>
            <person name="Bertolini E."/>
            <person name="Kostal V."/>
            <person name="Hawley R.S."/>
            <person name="Takahashi A."/>
            <person name="Jones C.D."/>
            <person name="Price D.K."/>
            <person name="Whiteman N."/>
            <person name="Kopp A."/>
            <person name="Matute D.R."/>
            <person name="Petrov D.A."/>
        </authorList>
    </citation>
    <scope>NUCLEOTIDE SEQUENCE [LARGE SCALE GENOMIC DNA]</scope>
</reference>
<evidence type="ECO:0000313" key="4">
    <source>
        <dbReference type="Proteomes" id="UP001652680"/>
    </source>
</evidence>
<dbReference type="GO" id="GO:0004864">
    <property type="term" value="F:protein phosphatase inhibitor activity"/>
    <property type="evidence" value="ECO:0007669"/>
    <property type="project" value="InterPro"/>
</dbReference>
<reference evidence="5" key="2">
    <citation type="submission" date="2025-04" db="UniProtKB">
        <authorList>
            <consortium name="RefSeq"/>
        </authorList>
    </citation>
    <scope>IDENTIFICATION</scope>
</reference>
<feature type="compositionally biased region" description="Pro residues" evidence="2">
    <location>
        <begin position="210"/>
        <end position="225"/>
    </location>
</feature>
<evidence type="ECO:0000256" key="1">
    <source>
        <dbReference type="ARBA" id="ARBA00005472"/>
    </source>
</evidence>
<dbReference type="InterPro" id="IPR007062">
    <property type="entry name" value="PPI-2"/>
</dbReference>
<dbReference type="PANTHER" id="PTHR12398">
    <property type="entry name" value="PROTEIN PHOSPHATASE INHIBITOR"/>
    <property type="match status" value="1"/>
</dbReference>
<dbReference type="AlphaFoldDB" id="A0A6P4EAY3"/>
<dbReference type="EnsemblMetazoa" id="XM_017118245.2">
    <property type="protein sequence ID" value="XP_016973734.1"/>
    <property type="gene ID" value="LOC108040676"/>
</dbReference>
<organism evidence="5">
    <name type="scientific">Drosophila rhopaloa</name>
    <name type="common">Fruit fly</name>
    <dbReference type="NCBI Taxonomy" id="1041015"/>
    <lineage>
        <taxon>Eukaryota</taxon>
        <taxon>Metazoa</taxon>
        <taxon>Ecdysozoa</taxon>
        <taxon>Arthropoda</taxon>
        <taxon>Hexapoda</taxon>
        <taxon>Insecta</taxon>
        <taxon>Pterygota</taxon>
        <taxon>Neoptera</taxon>
        <taxon>Endopterygota</taxon>
        <taxon>Diptera</taxon>
        <taxon>Brachycera</taxon>
        <taxon>Muscomorpha</taxon>
        <taxon>Ephydroidea</taxon>
        <taxon>Drosophilidae</taxon>
        <taxon>Drosophila</taxon>
        <taxon>Sophophora</taxon>
    </lineage>
</organism>